<name>A0A1G2EPW9_9BACT</name>
<dbReference type="GO" id="GO:0004132">
    <property type="term" value="F:dCMP deaminase activity"/>
    <property type="evidence" value="ECO:0007669"/>
    <property type="project" value="InterPro"/>
</dbReference>
<evidence type="ECO:0000313" key="9">
    <source>
        <dbReference type="Proteomes" id="UP000177740"/>
    </source>
</evidence>
<evidence type="ECO:0000259" key="7">
    <source>
        <dbReference type="PROSITE" id="PS51747"/>
    </source>
</evidence>
<dbReference type="Gene3D" id="3.40.140.10">
    <property type="entry name" value="Cytidine Deaminase, domain 2"/>
    <property type="match status" value="1"/>
</dbReference>
<evidence type="ECO:0000256" key="3">
    <source>
        <dbReference type="ARBA" id="ARBA00022801"/>
    </source>
</evidence>
<organism evidence="8 9">
    <name type="scientific">Candidatus Nealsonbacteria bacterium RIFOXYB1_FULL_40_15</name>
    <dbReference type="NCBI Taxonomy" id="1801677"/>
    <lineage>
        <taxon>Bacteria</taxon>
        <taxon>Candidatus Nealsoniibacteriota</taxon>
    </lineage>
</organism>
<evidence type="ECO:0000313" key="8">
    <source>
        <dbReference type="EMBL" id="OGZ27843.1"/>
    </source>
</evidence>
<comment type="similarity">
    <text evidence="1">Belongs to the cytidine and deoxycytidylate deaminase family.</text>
</comment>
<dbReference type="AlphaFoldDB" id="A0A1G2EPW9"/>
<feature type="domain" description="CMP/dCMP-type deaminase" evidence="7">
    <location>
        <begin position="1"/>
        <end position="132"/>
    </location>
</feature>
<dbReference type="InterPro" id="IPR016193">
    <property type="entry name" value="Cytidine_deaminase-like"/>
</dbReference>
<feature type="binding site" evidence="6">
    <location>
        <position position="98"/>
    </location>
    <ligand>
        <name>Zn(2+)</name>
        <dbReference type="ChEBI" id="CHEBI:29105"/>
        <note>catalytic</note>
    </ligand>
</feature>
<keyword evidence="4 6" id="KW-0862">Zinc</keyword>
<evidence type="ECO:0000256" key="6">
    <source>
        <dbReference type="PIRSR" id="PIRSR006019-2"/>
    </source>
</evidence>
<gene>
    <name evidence="8" type="ORF">A2365_03980</name>
</gene>
<dbReference type="GO" id="GO:0006220">
    <property type="term" value="P:pyrimidine nucleotide metabolic process"/>
    <property type="evidence" value="ECO:0007669"/>
    <property type="project" value="InterPro"/>
</dbReference>
<dbReference type="PROSITE" id="PS00903">
    <property type="entry name" value="CYT_DCMP_DEAMINASES_1"/>
    <property type="match status" value="1"/>
</dbReference>
<dbReference type="Pfam" id="PF00383">
    <property type="entry name" value="dCMP_cyt_deam_1"/>
    <property type="match status" value="1"/>
</dbReference>
<protein>
    <recommendedName>
        <fullName evidence="7">CMP/dCMP-type deaminase domain-containing protein</fullName>
    </recommendedName>
</protein>
<dbReference type="InterPro" id="IPR016192">
    <property type="entry name" value="APOBEC/CMP_deaminase_Zn-bd"/>
</dbReference>
<evidence type="ECO:0000256" key="4">
    <source>
        <dbReference type="ARBA" id="ARBA00022833"/>
    </source>
</evidence>
<evidence type="ECO:0000256" key="5">
    <source>
        <dbReference type="PIRSR" id="PIRSR006019-1"/>
    </source>
</evidence>
<feature type="binding site" evidence="6">
    <location>
        <position position="67"/>
    </location>
    <ligand>
        <name>Zn(2+)</name>
        <dbReference type="ChEBI" id="CHEBI:29105"/>
        <note>catalytic</note>
    </ligand>
</feature>
<sequence>MMQEATEESKKSSEWWRRIGAVLVKDGKTLIRRYNKDIPSDHTPYQLGEPRDFFKPGERHDIASTIHAEQGIVAEAAKSGISLEGSSIYVTTFPCPVCAKIIACSGIKRVYFAEGGSNFDAKKVLESAGLKIIHVVV</sequence>
<evidence type="ECO:0000256" key="2">
    <source>
        <dbReference type="ARBA" id="ARBA00022723"/>
    </source>
</evidence>
<dbReference type="InterPro" id="IPR002125">
    <property type="entry name" value="CMP_dCMP_dom"/>
</dbReference>
<dbReference type="GO" id="GO:0008270">
    <property type="term" value="F:zinc ion binding"/>
    <property type="evidence" value="ECO:0007669"/>
    <property type="project" value="InterPro"/>
</dbReference>
<dbReference type="InterPro" id="IPR016473">
    <property type="entry name" value="dCMP_deaminase"/>
</dbReference>
<keyword evidence="3" id="KW-0378">Hydrolase</keyword>
<dbReference type="Proteomes" id="UP000177740">
    <property type="component" value="Unassembled WGS sequence"/>
</dbReference>
<dbReference type="PROSITE" id="PS51747">
    <property type="entry name" value="CYT_DCMP_DEAMINASES_2"/>
    <property type="match status" value="1"/>
</dbReference>
<dbReference type="InterPro" id="IPR015517">
    <property type="entry name" value="dCMP_deaminase-rel"/>
</dbReference>
<dbReference type="PIRSF" id="PIRSF006019">
    <property type="entry name" value="dCMP_deaminase"/>
    <property type="match status" value="1"/>
</dbReference>
<dbReference type="PANTHER" id="PTHR11086:SF18">
    <property type="entry name" value="DEOXYCYTIDYLATE DEAMINASE"/>
    <property type="match status" value="1"/>
</dbReference>
<dbReference type="PANTHER" id="PTHR11086">
    <property type="entry name" value="DEOXYCYTIDYLATE DEAMINASE-RELATED"/>
    <property type="match status" value="1"/>
</dbReference>
<evidence type="ECO:0000256" key="1">
    <source>
        <dbReference type="ARBA" id="ARBA00006576"/>
    </source>
</evidence>
<dbReference type="STRING" id="1801677.A2365_03980"/>
<comment type="cofactor">
    <cofactor evidence="6">
        <name>Zn(2+)</name>
        <dbReference type="ChEBI" id="CHEBI:29105"/>
    </cofactor>
</comment>
<dbReference type="SUPFAM" id="SSF53927">
    <property type="entry name" value="Cytidine deaminase-like"/>
    <property type="match status" value="1"/>
</dbReference>
<reference evidence="8 9" key="1">
    <citation type="journal article" date="2016" name="Nat. Commun.">
        <title>Thousands of microbial genomes shed light on interconnected biogeochemical processes in an aquifer system.</title>
        <authorList>
            <person name="Anantharaman K."/>
            <person name="Brown C.T."/>
            <person name="Hug L.A."/>
            <person name="Sharon I."/>
            <person name="Castelle C.J."/>
            <person name="Probst A.J."/>
            <person name="Thomas B.C."/>
            <person name="Singh A."/>
            <person name="Wilkins M.J."/>
            <person name="Karaoz U."/>
            <person name="Brodie E.L."/>
            <person name="Williams K.H."/>
            <person name="Hubbard S.S."/>
            <person name="Banfield J.F."/>
        </authorList>
    </citation>
    <scope>NUCLEOTIDE SEQUENCE [LARGE SCALE GENOMIC DNA]</scope>
</reference>
<dbReference type="EMBL" id="MHMM01000004">
    <property type="protein sequence ID" value="OGZ27843.1"/>
    <property type="molecule type" value="Genomic_DNA"/>
</dbReference>
<dbReference type="GO" id="GO:0005737">
    <property type="term" value="C:cytoplasm"/>
    <property type="evidence" value="ECO:0007669"/>
    <property type="project" value="TreeGrafter"/>
</dbReference>
<feature type="active site" description="Proton donor" evidence="5">
    <location>
        <position position="69"/>
    </location>
</feature>
<accession>A0A1G2EPW9</accession>
<keyword evidence="2 6" id="KW-0479">Metal-binding</keyword>
<comment type="caution">
    <text evidence="8">The sequence shown here is derived from an EMBL/GenBank/DDBJ whole genome shotgun (WGS) entry which is preliminary data.</text>
</comment>
<proteinExistence type="inferred from homology"/>
<feature type="binding site" evidence="6">
    <location>
        <position position="95"/>
    </location>
    <ligand>
        <name>Zn(2+)</name>
        <dbReference type="ChEBI" id="CHEBI:29105"/>
        <note>catalytic</note>
    </ligand>
</feature>